<dbReference type="Proteomes" id="UP000258309">
    <property type="component" value="Unassembled WGS sequence"/>
</dbReference>
<gene>
    <name evidence="2" type="ORF">B7463_g1519</name>
</gene>
<protein>
    <recommendedName>
        <fullName evidence="1">F-box domain-containing protein</fullName>
    </recommendedName>
</protein>
<name>A0A3E2HNG6_SCYLI</name>
<keyword evidence="3" id="KW-1185">Reference proteome</keyword>
<feature type="non-terminal residue" evidence="2">
    <location>
        <position position="1"/>
    </location>
</feature>
<evidence type="ECO:0000259" key="1">
    <source>
        <dbReference type="PROSITE" id="PS50181"/>
    </source>
</evidence>
<evidence type="ECO:0000313" key="2">
    <source>
        <dbReference type="EMBL" id="RFU34762.1"/>
    </source>
</evidence>
<feature type="non-terminal residue" evidence="2">
    <location>
        <position position="640"/>
    </location>
</feature>
<dbReference type="InterPro" id="IPR036404">
    <property type="entry name" value="Jacalin-like_lectin_dom_sf"/>
</dbReference>
<dbReference type="SUPFAM" id="SSF51101">
    <property type="entry name" value="Mannose-binding lectins"/>
    <property type="match status" value="1"/>
</dbReference>
<dbReference type="STRING" id="5539.A0A3E2HNG6"/>
<feature type="domain" description="F-box" evidence="1">
    <location>
        <begin position="64"/>
        <end position="116"/>
    </location>
</feature>
<dbReference type="AlphaFoldDB" id="A0A3E2HNG6"/>
<dbReference type="EMBL" id="NCSJ02000016">
    <property type="protein sequence ID" value="RFU34762.1"/>
    <property type="molecule type" value="Genomic_DNA"/>
</dbReference>
<evidence type="ECO:0000313" key="3">
    <source>
        <dbReference type="Proteomes" id="UP000258309"/>
    </source>
</evidence>
<dbReference type="OrthoDB" id="5273847at2759"/>
<dbReference type="PROSITE" id="PS50181">
    <property type="entry name" value="FBOX"/>
    <property type="match status" value="1"/>
</dbReference>
<sequence length="640" mass="72505">MTAYKTDPTILANPLSFTSEGIEAEGKEVGERQQGIRSMAYMVHRSARAADDHPVPPTGNLPIQSGLLSLPSEILELILCRLDFCDARNLVQSSIYLSKLYGKDGHHLPSQFWESRFWMYGETAFARPIKPSSYSWKDWFFIIKSGLEKGPNKSNLQNRKRIWKIGTELITLLHTIQEPDRVLHSNSVTPKQMQGSIASCLTLKHDVEGCRELKQIYVPLDDTYSRSQLCLITPLYILVSNRKLISGLKFTFDDGRSINAGYISGKQQEENEVNLKLRPGVLWIVSSPFGFEMVSLDDYPQNFLNASISRYRIKLAVAKWSLEGIKGIHLGIDAMRIVRICFEKSEQKNLDDILWELPYPSCSPSMHESDVTFMHKLQKESFVPASTFFIESRLGQLTAIKFTTNLHRTSGVFPQLNSPVSLERVDYTVSDNGHIVGFCGCFVDSLRQLNCFGILATTTVSSFISPWVPPDPPAQLYKGPLRDISLACIGSHGVYRSRISLEKNYSSIQASISLVASKYRRVGQVTGVFFRSNHDISHPDLLGQWTGEGEIYHFKEGEQILDLEVTMIKPACKLPPRAGLKQVKEVTIVTNQRKVSWGQDTMQIHDRDLIDTSQDEDRISEILWEFNAIFDRVHRVPPKR</sequence>
<accession>A0A3E2HNG6</accession>
<proteinExistence type="predicted"/>
<dbReference type="OMA" id="QLNCFGI"/>
<reference evidence="2 3" key="1">
    <citation type="submission" date="2018-05" db="EMBL/GenBank/DDBJ databases">
        <title>Draft genome sequence of Scytalidium lignicola DSM 105466, a ubiquitous saprotrophic fungus.</title>
        <authorList>
            <person name="Buettner E."/>
            <person name="Gebauer A.M."/>
            <person name="Hofrichter M."/>
            <person name="Liers C."/>
            <person name="Kellner H."/>
        </authorList>
    </citation>
    <scope>NUCLEOTIDE SEQUENCE [LARGE SCALE GENOMIC DNA]</scope>
    <source>
        <strain evidence="2 3">DSM 105466</strain>
    </source>
</reference>
<comment type="caution">
    <text evidence="2">The sequence shown here is derived from an EMBL/GenBank/DDBJ whole genome shotgun (WGS) entry which is preliminary data.</text>
</comment>
<dbReference type="InterPro" id="IPR001810">
    <property type="entry name" value="F-box_dom"/>
</dbReference>
<organism evidence="2 3">
    <name type="scientific">Scytalidium lignicola</name>
    <name type="common">Hyphomycete</name>
    <dbReference type="NCBI Taxonomy" id="5539"/>
    <lineage>
        <taxon>Eukaryota</taxon>
        <taxon>Fungi</taxon>
        <taxon>Dikarya</taxon>
        <taxon>Ascomycota</taxon>
        <taxon>Pezizomycotina</taxon>
        <taxon>Leotiomycetes</taxon>
        <taxon>Leotiomycetes incertae sedis</taxon>
        <taxon>Scytalidium</taxon>
    </lineage>
</organism>